<evidence type="ECO:0000313" key="7">
    <source>
        <dbReference type="Proteomes" id="UP000037784"/>
    </source>
</evidence>
<dbReference type="GO" id="GO:0016887">
    <property type="term" value="F:ATP hydrolysis activity"/>
    <property type="evidence" value="ECO:0007669"/>
    <property type="project" value="InterPro"/>
</dbReference>
<evidence type="ECO:0000256" key="2">
    <source>
        <dbReference type="ARBA" id="ARBA00022741"/>
    </source>
</evidence>
<dbReference type="InterPro" id="IPR008995">
    <property type="entry name" value="Mo/tungstate-bd_C_term_dom"/>
</dbReference>
<dbReference type="SMART" id="SM00382">
    <property type="entry name" value="AAA"/>
    <property type="match status" value="1"/>
</dbReference>
<evidence type="ECO:0000259" key="4">
    <source>
        <dbReference type="PROSITE" id="PS50893"/>
    </source>
</evidence>
<dbReference type="InterPro" id="IPR003593">
    <property type="entry name" value="AAA+_ATPase"/>
</dbReference>
<feature type="domain" description="ABC transporter" evidence="4">
    <location>
        <begin position="4"/>
        <end position="234"/>
    </location>
</feature>
<dbReference type="Pfam" id="PF00005">
    <property type="entry name" value="ABC_tran"/>
    <property type="match status" value="1"/>
</dbReference>
<evidence type="ECO:0000256" key="3">
    <source>
        <dbReference type="ARBA" id="ARBA00022840"/>
    </source>
</evidence>
<dbReference type="InterPro" id="IPR027417">
    <property type="entry name" value="P-loop_NTPase"/>
</dbReference>
<organism evidence="5 7">
    <name type="scientific">Ardenticatena maritima</name>
    <dbReference type="NCBI Taxonomy" id="872965"/>
    <lineage>
        <taxon>Bacteria</taxon>
        <taxon>Bacillati</taxon>
        <taxon>Chloroflexota</taxon>
        <taxon>Ardenticatenia</taxon>
        <taxon>Ardenticatenales</taxon>
        <taxon>Ardenticatenaceae</taxon>
        <taxon>Ardenticatena</taxon>
    </lineage>
</organism>
<dbReference type="GO" id="GO:0005524">
    <property type="term" value="F:ATP binding"/>
    <property type="evidence" value="ECO:0007669"/>
    <property type="project" value="UniProtKB-KW"/>
</dbReference>
<dbReference type="PANTHER" id="PTHR43875:SF1">
    <property type="entry name" value="OSMOPROTECTIVE COMPOUNDS UPTAKE ATP-BINDING PROTEIN GGTA"/>
    <property type="match status" value="1"/>
</dbReference>
<dbReference type="Gene3D" id="2.40.50.140">
    <property type="entry name" value="Nucleic acid-binding proteins"/>
    <property type="match status" value="1"/>
</dbReference>
<keyword evidence="5" id="KW-0762">Sugar transport</keyword>
<evidence type="ECO:0000313" key="8">
    <source>
        <dbReference type="Proteomes" id="UP000050502"/>
    </source>
</evidence>
<dbReference type="SUPFAM" id="SSF52540">
    <property type="entry name" value="P-loop containing nucleoside triphosphate hydrolases"/>
    <property type="match status" value="1"/>
</dbReference>
<dbReference type="Proteomes" id="UP000050502">
    <property type="component" value="Unassembled WGS sequence"/>
</dbReference>
<evidence type="ECO:0000313" key="6">
    <source>
        <dbReference type="EMBL" id="KPL87692.1"/>
    </source>
</evidence>
<reference evidence="6 8" key="2">
    <citation type="submission" date="2015-07" db="EMBL/GenBank/DDBJ databases">
        <title>Whole genome sequence of Ardenticatena maritima DSM 23922.</title>
        <authorList>
            <person name="Hemp J."/>
            <person name="Ward L.M."/>
            <person name="Pace L.A."/>
            <person name="Fischer W.W."/>
        </authorList>
    </citation>
    <scope>NUCLEOTIDE SEQUENCE [LARGE SCALE GENOMIC DNA]</scope>
    <source>
        <strain evidence="6 8">110S</strain>
    </source>
</reference>
<dbReference type="RefSeq" id="WP_054492663.1">
    <property type="nucleotide sequence ID" value="NZ_BBZA01000078.1"/>
</dbReference>
<dbReference type="Gene3D" id="2.40.50.100">
    <property type="match status" value="1"/>
</dbReference>
<evidence type="ECO:0000313" key="5">
    <source>
        <dbReference type="EMBL" id="GAP62755.1"/>
    </source>
</evidence>
<reference evidence="7" key="3">
    <citation type="submission" date="2015-08" db="EMBL/GenBank/DDBJ databases">
        <title>Draft Genome Sequence of a Heterotrophic Facultative Anaerobic Bacterium Ardenticatena maritima Strain 110S.</title>
        <authorList>
            <person name="Kawaichi S."/>
            <person name="Yoshida T."/>
            <person name="Sako Y."/>
            <person name="Nakamura R."/>
        </authorList>
    </citation>
    <scope>NUCLEOTIDE SEQUENCE [LARGE SCALE GENOMIC DNA]</scope>
    <source>
        <strain evidence="7">110S</strain>
    </source>
</reference>
<comment type="caution">
    <text evidence="5">The sequence shown here is derived from an EMBL/GenBank/DDBJ whole genome shotgun (WGS) entry which is preliminary data.</text>
</comment>
<dbReference type="InParanoid" id="A0A0M8K6G6"/>
<dbReference type="AlphaFoldDB" id="A0A0M8K6G6"/>
<dbReference type="Pfam" id="PF17912">
    <property type="entry name" value="OB_MalK"/>
    <property type="match status" value="1"/>
</dbReference>
<dbReference type="PROSITE" id="PS50893">
    <property type="entry name" value="ABC_TRANSPORTER_2"/>
    <property type="match status" value="1"/>
</dbReference>
<keyword evidence="2" id="KW-0547">Nucleotide-binding</keyword>
<dbReference type="Gene3D" id="3.40.50.300">
    <property type="entry name" value="P-loop containing nucleotide triphosphate hydrolases"/>
    <property type="match status" value="1"/>
</dbReference>
<keyword evidence="7" id="KW-1185">Reference proteome</keyword>
<dbReference type="InterPro" id="IPR017871">
    <property type="entry name" value="ABC_transporter-like_CS"/>
</dbReference>
<gene>
    <name evidence="5" type="primary">msmX</name>
    <name evidence="5" type="ORF">ARMA_1178</name>
    <name evidence="6" type="ORF">SE16_08785</name>
</gene>
<dbReference type="InterPro" id="IPR012340">
    <property type="entry name" value="NA-bd_OB-fold"/>
</dbReference>
<dbReference type="EMBL" id="LGKN01000005">
    <property type="protein sequence ID" value="KPL87692.1"/>
    <property type="molecule type" value="Genomic_DNA"/>
</dbReference>
<dbReference type="InterPro" id="IPR040582">
    <property type="entry name" value="OB_MalK-like"/>
</dbReference>
<proteinExistence type="predicted"/>
<reference evidence="5 7" key="1">
    <citation type="journal article" date="2015" name="Genome Announc.">
        <title>Draft Genome Sequence of a Heterotrophic Facultative Anaerobic Thermophilic Bacterium, Ardenticatena maritima Strain 110ST.</title>
        <authorList>
            <person name="Kawaichi S."/>
            <person name="Yoshida T."/>
            <person name="Sako Y."/>
            <person name="Nakamura R."/>
        </authorList>
    </citation>
    <scope>NUCLEOTIDE SEQUENCE [LARGE SCALE GENOMIC DNA]</scope>
    <source>
        <strain evidence="5 7">110S</strain>
    </source>
</reference>
<dbReference type="SUPFAM" id="SSF50331">
    <property type="entry name" value="MOP-like"/>
    <property type="match status" value="1"/>
</dbReference>
<dbReference type="STRING" id="872965.SE16_08785"/>
<dbReference type="FunFam" id="3.40.50.300:FF:000042">
    <property type="entry name" value="Maltose/maltodextrin ABC transporter, ATP-binding protein"/>
    <property type="match status" value="1"/>
</dbReference>
<evidence type="ECO:0000256" key="1">
    <source>
        <dbReference type="ARBA" id="ARBA00022448"/>
    </source>
</evidence>
<keyword evidence="3 5" id="KW-0067">ATP-binding</keyword>
<dbReference type="Proteomes" id="UP000037784">
    <property type="component" value="Unassembled WGS sequence"/>
</dbReference>
<dbReference type="InterPro" id="IPR003439">
    <property type="entry name" value="ABC_transporter-like_ATP-bd"/>
</dbReference>
<dbReference type="InterPro" id="IPR047641">
    <property type="entry name" value="ABC_transpr_MalK/UgpC-like"/>
</dbReference>
<keyword evidence="1" id="KW-0813">Transport</keyword>
<dbReference type="GO" id="GO:0055052">
    <property type="term" value="C:ATP-binding cassette (ABC) transporter complex, substrate-binding subunit-containing"/>
    <property type="evidence" value="ECO:0007669"/>
    <property type="project" value="TreeGrafter"/>
</dbReference>
<dbReference type="PROSITE" id="PS00211">
    <property type="entry name" value="ABC_TRANSPORTER_1"/>
    <property type="match status" value="1"/>
</dbReference>
<sequence>MTRVQIQGVTKKFGRQEVLRGIDLDVQEGERLVLLGPSGTGKTTLLRIIAGLEVPDRGAVLFDGEDVTRIPPRDRNLAFVFESLALWPHITAYENIAMGLEFRGLPQDEIQRRVQRVAEYLGIGAFLDRRPTQLSAGQMQRVALARALTREPRLFLFDEPMAHLDPPLRVQIQRELLKVHADTGATFIYVTHDQATASRLAHRVAVMHQGKIEQVGTADELYDHPKTWFVAGFIGPHLMNFFDVVIRQGEGGLVADSGQFRMPVPDRAIEYLWEWRDKEVVLGIRPEHIHHPAFLPKAVTTTSPLKRIRAQLDLKELLGDKQLYYCKGFKISKVRAHVQSLILGEGFEYYEMTEGDTFLALVDAAADDPVGETIELDVEVDQCKFFDPQTGRAIYS</sequence>
<dbReference type="PANTHER" id="PTHR43875">
    <property type="entry name" value="MALTODEXTRIN IMPORT ATP-BINDING PROTEIN MSMX"/>
    <property type="match status" value="1"/>
</dbReference>
<dbReference type="EMBL" id="BBZA01000078">
    <property type="protein sequence ID" value="GAP62755.1"/>
    <property type="molecule type" value="Genomic_DNA"/>
</dbReference>
<dbReference type="OrthoDB" id="9778160at2"/>
<name>A0A0M8K6G6_9CHLR</name>
<accession>A0A0M8K6G6</accession>
<dbReference type="GO" id="GO:0140359">
    <property type="term" value="F:ABC-type transporter activity"/>
    <property type="evidence" value="ECO:0007669"/>
    <property type="project" value="UniProtKB-ARBA"/>
</dbReference>
<protein>
    <submittedName>
        <fullName evidence="5">Multiple sugar transport system ATP-binding protein</fullName>
    </submittedName>
</protein>